<accession>A0AAD4XUZ9</accession>
<feature type="domain" description="Helitron helicase-like" evidence="1">
    <location>
        <begin position="2"/>
        <end position="74"/>
    </location>
</feature>
<evidence type="ECO:0000259" key="1">
    <source>
        <dbReference type="Pfam" id="PF14214"/>
    </source>
</evidence>
<name>A0AAD4XUZ9_9MAGN</name>
<protein>
    <recommendedName>
        <fullName evidence="1">Helitron helicase-like domain-containing protein</fullName>
    </recommendedName>
</protein>
<comment type="caution">
    <text evidence="2">The sequence shown here is derived from an EMBL/GenBank/DDBJ whole genome shotgun (WGS) entry which is preliminary data.</text>
</comment>
<feature type="non-terminal residue" evidence="2">
    <location>
        <position position="1"/>
    </location>
</feature>
<evidence type="ECO:0000313" key="3">
    <source>
        <dbReference type="Proteomes" id="UP001202328"/>
    </source>
</evidence>
<dbReference type="InterPro" id="IPR025476">
    <property type="entry name" value="Helitron_helicase-like"/>
</dbReference>
<proteinExistence type="predicted"/>
<reference evidence="2" key="1">
    <citation type="submission" date="2022-04" db="EMBL/GenBank/DDBJ databases">
        <title>A functionally conserved STORR gene fusion in Papaver species that diverged 16.8 million years ago.</title>
        <authorList>
            <person name="Catania T."/>
        </authorList>
    </citation>
    <scope>NUCLEOTIDE SEQUENCE</scope>
    <source>
        <strain evidence="2">S-188037</strain>
    </source>
</reference>
<sequence length="75" mass="8645">EFIVDAWAATEQNRLWWIRKNQPKLRVKNYKGLADLGVSGNKASERGQTVILPSTFICGPRIMYEIYQDSMAITR</sequence>
<organism evidence="2 3">
    <name type="scientific">Papaver atlanticum</name>
    <dbReference type="NCBI Taxonomy" id="357466"/>
    <lineage>
        <taxon>Eukaryota</taxon>
        <taxon>Viridiplantae</taxon>
        <taxon>Streptophyta</taxon>
        <taxon>Embryophyta</taxon>
        <taxon>Tracheophyta</taxon>
        <taxon>Spermatophyta</taxon>
        <taxon>Magnoliopsida</taxon>
        <taxon>Ranunculales</taxon>
        <taxon>Papaveraceae</taxon>
        <taxon>Papaveroideae</taxon>
        <taxon>Papaver</taxon>
    </lineage>
</organism>
<dbReference type="Proteomes" id="UP001202328">
    <property type="component" value="Unassembled WGS sequence"/>
</dbReference>
<evidence type="ECO:0000313" key="2">
    <source>
        <dbReference type="EMBL" id="KAI3958176.1"/>
    </source>
</evidence>
<keyword evidence="3" id="KW-1185">Reference proteome</keyword>
<dbReference type="EMBL" id="JAJJMB010001184">
    <property type="protein sequence ID" value="KAI3958176.1"/>
    <property type="molecule type" value="Genomic_DNA"/>
</dbReference>
<dbReference type="Pfam" id="PF14214">
    <property type="entry name" value="Helitron_like_N"/>
    <property type="match status" value="1"/>
</dbReference>
<gene>
    <name evidence="2" type="ORF">MKW98_020818</name>
</gene>
<dbReference type="AlphaFoldDB" id="A0AAD4XUZ9"/>